<protein>
    <recommendedName>
        <fullName evidence="7">FAD-binding FR-type domain-containing protein</fullName>
    </recommendedName>
</protein>
<dbReference type="InterPro" id="IPR013130">
    <property type="entry name" value="Fe3_Rdtase_TM_dom"/>
</dbReference>
<sequence>MKLISLARDSFDYIKRRVYLILWISIVVYIFYDTFIYYKVGIQFYYLRQILGLGLCISRGTATVINLCFALVLLPICKKVNQLLYRVLWPGLFFFWLERAKSFHMTVAITLLIFAVVHSISHCVNLWNFSRGYDEHHEEINFATYRNENPVRLLLSTAGVTGVIMLIITLCMGLTSMRFVRRRFYNAFWYTHHLYLVFIVMLIIHPLSGVLKEEVIKTEISQNLSQSGNTSKFVPIKSKGWLWMSLPLTCFLLDLVWRICTRNRAKVEILEVSHMAGHTISLTLSCPHEFQCQSGQYVLLQCLNVSLIEWHPFTVVKVPTSYQRFFVVWIRVKGDWTEALQKLLLGRAPHEISMLVDGPFSSPMEGVSRSRVAVCVAAGVGITPFVPALQDMLLNPRNRLPGRIHLLWIVRNERELTWLAALANQSILQLRNANRPDRLHIEFYVTGSNKDASHKDQNPIAHMVVDEKGLSHIIRDEERVTLLTPNKKRVTNEGKREANDNYSIAKEYPLIGCRVRRGRPHWDRVFGYWVHLYPDMLVDGPFSSPMEGVSRSRVAVCVAAGVGITPFVPALQDMLLNPRNRLPGRIHLLWIVRNERELTWLAALANQSILQLRNANRPDRLHIEFYVTGSNKDASHKDQNPIAHMVVDEKGLSHIIRDEERVTLLTPNKKRVTNEGKREANDNYSIAKEYPLIGCRVRRGRPHWDRVFGYWVHLYPEDHLNVYCCGPKKLVKSLRNNCKRASKTSKTKFTLVHEGFS</sequence>
<dbReference type="Proteomes" id="UP000494106">
    <property type="component" value="Unassembled WGS sequence"/>
</dbReference>
<feature type="transmembrane region" description="Helical" evidence="6">
    <location>
        <begin position="20"/>
        <end position="38"/>
    </location>
</feature>
<feature type="domain" description="FAD-binding FR-type" evidence="7">
    <location>
        <begin position="262"/>
        <end position="366"/>
    </location>
</feature>
<dbReference type="InterPro" id="IPR017938">
    <property type="entry name" value="Riboflavin_synthase-like_b-brl"/>
</dbReference>
<keyword evidence="3 6" id="KW-1133">Transmembrane helix</keyword>
<dbReference type="EMBL" id="CADEBC010000483">
    <property type="protein sequence ID" value="CAB3234606.1"/>
    <property type="molecule type" value="Genomic_DNA"/>
</dbReference>
<reference evidence="8 9" key="1">
    <citation type="submission" date="2020-04" db="EMBL/GenBank/DDBJ databases">
        <authorList>
            <person name="Wallbank WR R."/>
            <person name="Pardo Diaz C."/>
            <person name="Kozak K."/>
            <person name="Martin S."/>
            <person name="Jiggins C."/>
            <person name="Moest M."/>
            <person name="Warren A I."/>
            <person name="Byers J.R.P. K."/>
            <person name="Montejo-Kovacevich G."/>
            <person name="Yen C E."/>
        </authorList>
    </citation>
    <scope>NUCLEOTIDE SEQUENCE [LARGE SCALE GENOMIC DNA]</scope>
</reference>
<keyword evidence="4" id="KW-0560">Oxidoreductase</keyword>
<evidence type="ECO:0000256" key="2">
    <source>
        <dbReference type="ARBA" id="ARBA00022692"/>
    </source>
</evidence>
<dbReference type="Pfam" id="PF01794">
    <property type="entry name" value="Ferric_reduct"/>
    <property type="match status" value="1"/>
</dbReference>
<dbReference type="InterPro" id="IPR050369">
    <property type="entry name" value="RBOH/FRE"/>
</dbReference>
<dbReference type="Gene3D" id="2.40.30.10">
    <property type="entry name" value="Translation factors"/>
    <property type="match status" value="1"/>
</dbReference>
<feature type="transmembrane region" description="Helical" evidence="6">
    <location>
        <begin position="153"/>
        <end position="175"/>
    </location>
</feature>
<proteinExistence type="predicted"/>
<evidence type="ECO:0000313" key="8">
    <source>
        <dbReference type="EMBL" id="CAB3234606.1"/>
    </source>
</evidence>
<feature type="transmembrane region" description="Helical" evidence="6">
    <location>
        <begin position="109"/>
        <end position="127"/>
    </location>
</feature>
<dbReference type="Gene3D" id="3.40.50.80">
    <property type="entry name" value="Nucleotide-binding domain of ferredoxin-NADP reductase (FNR) module"/>
    <property type="match status" value="2"/>
</dbReference>
<dbReference type="AlphaFoldDB" id="A0A8S0ZPN1"/>
<evidence type="ECO:0000256" key="6">
    <source>
        <dbReference type="SAM" id="Phobius"/>
    </source>
</evidence>
<keyword evidence="5 6" id="KW-0472">Membrane</keyword>
<dbReference type="PANTHER" id="PTHR11972">
    <property type="entry name" value="NADPH OXIDASE"/>
    <property type="match status" value="1"/>
</dbReference>
<evidence type="ECO:0000259" key="7">
    <source>
        <dbReference type="PROSITE" id="PS51384"/>
    </source>
</evidence>
<dbReference type="SFLD" id="SFLDS00052">
    <property type="entry name" value="Ferric_Reductase_Domain"/>
    <property type="match status" value="1"/>
</dbReference>
<dbReference type="InterPro" id="IPR039261">
    <property type="entry name" value="FNR_nucleotide-bd"/>
</dbReference>
<feature type="transmembrane region" description="Helical" evidence="6">
    <location>
        <begin position="50"/>
        <end position="74"/>
    </location>
</feature>
<dbReference type="InterPro" id="IPR017927">
    <property type="entry name" value="FAD-bd_FR_type"/>
</dbReference>
<gene>
    <name evidence="8" type="ORF">APLA_LOCUS5674</name>
</gene>
<comment type="subcellular location">
    <subcellularLocation>
        <location evidence="1">Membrane</location>
        <topology evidence="1">Multi-pass membrane protein</topology>
    </subcellularLocation>
</comment>
<dbReference type="GO" id="GO:0043020">
    <property type="term" value="C:NADPH oxidase complex"/>
    <property type="evidence" value="ECO:0007669"/>
    <property type="project" value="TreeGrafter"/>
</dbReference>
<keyword evidence="2 6" id="KW-0812">Transmembrane</keyword>
<dbReference type="GO" id="GO:0006952">
    <property type="term" value="P:defense response"/>
    <property type="evidence" value="ECO:0007669"/>
    <property type="project" value="TreeGrafter"/>
</dbReference>
<evidence type="ECO:0000256" key="3">
    <source>
        <dbReference type="ARBA" id="ARBA00022989"/>
    </source>
</evidence>
<dbReference type="PANTHER" id="PTHR11972:SF153">
    <property type="entry name" value="SUPEROXIDE-GENERATING NADPH OXIDASE HEAVY CHAIN SUBUNIT A"/>
    <property type="match status" value="1"/>
</dbReference>
<dbReference type="PROSITE" id="PS51384">
    <property type="entry name" value="FAD_FR"/>
    <property type="match status" value="1"/>
</dbReference>
<name>A0A8S0ZPN1_ARCPL</name>
<dbReference type="GO" id="GO:0042554">
    <property type="term" value="P:superoxide anion generation"/>
    <property type="evidence" value="ECO:0007669"/>
    <property type="project" value="TreeGrafter"/>
</dbReference>
<evidence type="ECO:0000256" key="4">
    <source>
        <dbReference type="ARBA" id="ARBA00023002"/>
    </source>
</evidence>
<dbReference type="SUPFAM" id="SSF52343">
    <property type="entry name" value="Ferredoxin reductase-like, C-terminal NADP-linked domain"/>
    <property type="match status" value="2"/>
</dbReference>
<comment type="caution">
    <text evidence="8">The sequence shown here is derived from an EMBL/GenBank/DDBJ whole genome shotgun (WGS) entry which is preliminary data.</text>
</comment>
<feature type="transmembrane region" description="Helical" evidence="6">
    <location>
        <begin position="187"/>
        <end position="207"/>
    </location>
</feature>
<dbReference type="SUPFAM" id="SSF63380">
    <property type="entry name" value="Riboflavin synthase domain-like"/>
    <property type="match status" value="1"/>
</dbReference>
<evidence type="ECO:0000256" key="5">
    <source>
        <dbReference type="ARBA" id="ARBA00023136"/>
    </source>
</evidence>
<accession>A0A8S0ZPN1</accession>
<dbReference type="CDD" id="cd06186">
    <property type="entry name" value="NOX_Duox_like_FAD_NADP"/>
    <property type="match status" value="2"/>
</dbReference>
<dbReference type="Pfam" id="PF08022">
    <property type="entry name" value="FAD_binding_8"/>
    <property type="match status" value="1"/>
</dbReference>
<evidence type="ECO:0000256" key="1">
    <source>
        <dbReference type="ARBA" id="ARBA00004141"/>
    </source>
</evidence>
<dbReference type="GO" id="GO:0016175">
    <property type="term" value="F:superoxide-generating NAD(P)H oxidase activity"/>
    <property type="evidence" value="ECO:0007669"/>
    <property type="project" value="TreeGrafter"/>
</dbReference>
<dbReference type="InterPro" id="IPR013112">
    <property type="entry name" value="FAD-bd_8"/>
</dbReference>
<evidence type="ECO:0000313" key="9">
    <source>
        <dbReference type="Proteomes" id="UP000494106"/>
    </source>
</evidence>
<dbReference type="InterPro" id="IPR013121">
    <property type="entry name" value="Fe_red_NAD-bd_6"/>
</dbReference>
<dbReference type="OrthoDB" id="436496at2759"/>
<dbReference type="Pfam" id="PF08030">
    <property type="entry name" value="NAD_binding_6"/>
    <property type="match status" value="2"/>
</dbReference>
<organism evidence="8 9">
    <name type="scientific">Arctia plantaginis</name>
    <name type="common">Wood tiger moth</name>
    <name type="synonym">Phalaena plantaginis</name>
    <dbReference type="NCBI Taxonomy" id="874455"/>
    <lineage>
        <taxon>Eukaryota</taxon>
        <taxon>Metazoa</taxon>
        <taxon>Ecdysozoa</taxon>
        <taxon>Arthropoda</taxon>
        <taxon>Hexapoda</taxon>
        <taxon>Insecta</taxon>
        <taxon>Pterygota</taxon>
        <taxon>Neoptera</taxon>
        <taxon>Endopterygota</taxon>
        <taxon>Lepidoptera</taxon>
        <taxon>Glossata</taxon>
        <taxon>Ditrysia</taxon>
        <taxon>Noctuoidea</taxon>
        <taxon>Erebidae</taxon>
        <taxon>Arctiinae</taxon>
        <taxon>Arctia</taxon>
    </lineage>
</organism>
<keyword evidence="9" id="KW-1185">Reference proteome</keyword>